<dbReference type="Pfam" id="PF00135">
    <property type="entry name" value="COesterase"/>
    <property type="match status" value="1"/>
</dbReference>
<feature type="non-terminal residue" evidence="4">
    <location>
        <position position="122"/>
    </location>
</feature>
<evidence type="ECO:0000256" key="2">
    <source>
        <dbReference type="SAM" id="SignalP"/>
    </source>
</evidence>
<evidence type="ECO:0000256" key="1">
    <source>
        <dbReference type="ARBA" id="ARBA00023180"/>
    </source>
</evidence>
<organism evidence="4">
    <name type="scientific">Graphocephala atropunctata</name>
    <dbReference type="NCBI Taxonomy" id="36148"/>
    <lineage>
        <taxon>Eukaryota</taxon>
        <taxon>Metazoa</taxon>
        <taxon>Ecdysozoa</taxon>
        <taxon>Arthropoda</taxon>
        <taxon>Hexapoda</taxon>
        <taxon>Insecta</taxon>
        <taxon>Pterygota</taxon>
        <taxon>Neoptera</taxon>
        <taxon>Paraneoptera</taxon>
        <taxon>Hemiptera</taxon>
        <taxon>Auchenorrhyncha</taxon>
        <taxon>Membracoidea</taxon>
        <taxon>Cicadellidae</taxon>
        <taxon>Cicadellinae</taxon>
        <taxon>Cicadellini</taxon>
        <taxon>Graphocephala</taxon>
    </lineage>
</organism>
<dbReference type="InterPro" id="IPR002018">
    <property type="entry name" value="CarbesteraseB"/>
</dbReference>
<dbReference type="Gene3D" id="3.40.50.1820">
    <property type="entry name" value="alpha/beta hydrolase"/>
    <property type="match status" value="1"/>
</dbReference>
<accession>A0A1B6MMR7</accession>
<evidence type="ECO:0000313" key="4">
    <source>
        <dbReference type="EMBL" id="JAT37201.1"/>
    </source>
</evidence>
<keyword evidence="1" id="KW-0325">Glycoprotein</keyword>
<sequence length="122" mass="13344">PIKSFELLLHHIAPETSQSCLHFQMARVLVLLALTLLLRLSHSADVTVNITNGYIIGDSTTNSVTNVSYNAFLGIPYGRIPGRFQVAVFPDNWPNARQAKADGPACPQPGMAFSEDCLFMNV</sequence>
<proteinExistence type="predicted"/>
<protein>
    <recommendedName>
        <fullName evidence="3">Carboxylesterase type B domain-containing protein</fullName>
    </recommendedName>
</protein>
<dbReference type="SUPFAM" id="SSF53474">
    <property type="entry name" value="alpha/beta-Hydrolases"/>
    <property type="match status" value="1"/>
</dbReference>
<evidence type="ECO:0000259" key="3">
    <source>
        <dbReference type="Pfam" id="PF00135"/>
    </source>
</evidence>
<name>A0A1B6MMR7_9HEMI</name>
<reference evidence="4" key="1">
    <citation type="submission" date="2015-11" db="EMBL/GenBank/DDBJ databases">
        <title>De novo transcriptome assembly of four potential Pierce s Disease insect vectors from Arizona vineyards.</title>
        <authorList>
            <person name="Tassone E.E."/>
        </authorList>
    </citation>
    <scope>NUCLEOTIDE SEQUENCE</scope>
</reference>
<dbReference type="PANTHER" id="PTHR11559">
    <property type="entry name" value="CARBOXYLESTERASE"/>
    <property type="match status" value="1"/>
</dbReference>
<feature type="non-terminal residue" evidence="4">
    <location>
        <position position="1"/>
    </location>
</feature>
<feature type="chain" id="PRO_5008588322" description="Carboxylesterase type B domain-containing protein" evidence="2">
    <location>
        <begin position="44"/>
        <end position="122"/>
    </location>
</feature>
<feature type="domain" description="Carboxylesterase type B" evidence="3">
    <location>
        <begin position="46"/>
        <end position="122"/>
    </location>
</feature>
<keyword evidence="2" id="KW-0732">Signal</keyword>
<dbReference type="AlphaFoldDB" id="A0A1B6MMR7"/>
<dbReference type="InterPro" id="IPR029058">
    <property type="entry name" value="AB_hydrolase_fold"/>
</dbReference>
<feature type="signal peptide" evidence="2">
    <location>
        <begin position="1"/>
        <end position="43"/>
    </location>
</feature>
<dbReference type="EMBL" id="GEBQ01002776">
    <property type="protein sequence ID" value="JAT37201.1"/>
    <property type="molecule type" value="Transcribed_RNA"/>
</dbReference>
<dbReference type="InterPro" id="IPR050309">
    <property type="entry name" value="Type-B_Carboxylest/Lipase"/>
</dbReference>
<gene>
    <name evidence="4" type="ORF">g.35570</name>
</gene>